<accession>A0A7S4HVI4</accession>
<sequence>MEDLFELWNDVTEAIEAEAQHEAREDHTDEAMKEMRLDRQQAAGLLIDQGHFEQGRAILTEMLEQIRHAQAPRAAVSPPLTPQGAPAVPPAGVGSTWHPPSAWEASGTFEF</sequence>
<feature type="compositionally biased region" description="Low complexity" evidence="1">
    <location>
        <begin position="84"/>
        <end position="94"/>
    </location>
</feature>
<feature type="region of interest" description="Disordered" evidence="1">
    <location>
        <begin position="73"/>
        <end position="111"/>
    </location>
</feature>
<name>A0A7S4HVI4_9EUKA</name>
<organism evidence="2">
    <name type="scientific">Prymnesium polylepis</name>
    <dbReference type="NCBI Taxonomy" id="72548"/>
    <lineage>
        <taxon>Eukaryota</taxon>
        <taxon>Haptista</taxon>
        <taxon>Haptophyta</taxon>
        <taxon>Prymnesiophyceae</taxon>
        <taxon>Prymnesiales</taxon>
        <taxon>Prymnesiaceae</taxon>
        <taxon>Prymnesium</taxon>
    </lineage>
</organism>
<evidence type="ECO:0000256" key="1">
    <source>
        <dbReference type="SAM" id="MobiDB-lite"/>
    </source>
</evidence>
<evidence type="ECO:0000313" key="2">
    <source>
        <dbReference type="EMBL" id="CAE2210624.1"/>
    </source>
</evidence>
<protein>
    <submittedName>
        <fullName evidence="2">Uncharacterized protein</fullName>
    </submittedName>
</protein>
<gene>
    <name evidence="2" type="ORF">CPOL0286_LOCUS6530</name>
</gene>
<proteinExistence type="predicted"/>
<reference evidence="2" key="1">
    <citation type="submission" date="2021-01" db="EMBL/GenBank/DDBJ databases">
        <authorList>
            <person name="Corre E."/>
            <person name="Pelletier E."/>
            <person name="Niang G."/>
            <person name="Scheremetjew M."/>
            <person name="Finn R."/>
            <person name="Kale V."/>
            <person name="Holt S."/>
            <person name="Cochrane G."/>
            <person name="Meng A."/>
            <person name="Brown T."/>
            <person name="Cohen L."/>
        </authorList>
    </citation>
    <scope>NUCLEOTIDE SEQUENCE</scope>
    <source>
        <strain evidence="2">UIO037</strain>
    </source>
</reference>
<dbReference type="AlphaFoldDB" id="A0A7S4HVI4"/>
<dbReference type="EMBL" id="HBKO01014490">
    <property type="protein sequence ID" value="CAE2210624.1"/>
    <property type="molecule type" value="Transcribed_RNA"/>
</dbReference>